<dbReference type="PRINTS" id="PR00811">
    <property type="entry name" value="BCTERIALGSPD"/>
</dbReference>
<gene>
    <name evidence="5" type="ORF">ACFL27_11485</name>
</gene>
<dbReference type="Pfam" id="PF00263">
    <property type="entry name" value="Secretin"/>
    <property type="match status" value="1"/>
</dbReference>
<comment type="caution">
    <text evidence="5">The sequence shown here is derived from an EMBL/GenBank/DDBJ whole genome shotgun (WGS) entry which is preliminary data.</text>
</comment>
<name>A0ABV6YX73_UNCC1</name>
<proteinExistence type="inferred from homology"/>
<evidence type="ECO:0000259" key="2">
    <source>
        <dbReference type="Pfam" id="PF00263"/>
    </source>
</evidence>
<dbReference type="InterPro" id="IPR007055">
    <property type="entry name" value="BON_dom"/>
</dbReference>
<dbReference type="InterPro" id="IPR032789">
    <property type="entry name" value="T2SS-T3SS_pil_N"/>
</dbReference>
<dbReference type="PANTHER" id="PTHR30332">
    <property type="entry name" value="PROBABLE GENERAL SECRETION PATHWAY PROTEIN D"/>
    <property type="match status" value="1"/>
</dbReference>
<dbReference type="EMBL" id="JBHPBY010000125">
    <property type="protein sequence ID" value="MFC1850806.1"/>
    <property type="molecule type" value="Genomic_DNA"/>
</dbReference>
<evidence type="ECO:0000259" key="3">
    <source>
        <dbReference type="Pfam" id="PF04972"/>
    </source>
</evidence>
<evidence type="ECO:0000259" key="4">
    <source>
        <dbReference type="Pfam" id="PF13629"/>
    </source>
</evidence>
<feature type="domain" description="BON" evidence="3">
    <location>
        <begin position="172"/>
        <end position="226"/>
    </location>
</feature>
<feature type="domain" description="Type II/III secretion system secretin-like" evidence="2">
    <location>
        <begin position="310"/>
        <end position="467"/>
    </location>
</feature>
<dbReference type="InterPro" id="IPR004846">
    <property type="entry name" value="T2SS/T3SS_dom"/>
</dbReference>
<feature type="domain" description="Pilus formation protein N-terminal" evidence="4">
    <location>
        <begin position="32"/>
        <end position="100"/>
    </location>
</feature>
<dbReference type="Pfam" id="PF13629">
    <property type="entry name" value="T2SS-T3SS_pil_N"/>
    <property type="match status" value="1"/>
</dbReference>
<keyword evidence="6" id="KW-1185">Reference proteome</keyword>
<dbReference type="Proteomes" id="UP001594351">
    <property type="component" value="Unassembled WGS sequence"/>
</dbReference>
<comment type="similarity">
    <text evidence="1">Belongs to the bacterial secretin family.</text>
</comment>
<organism evidence="5 6">
    <name type="scientific">candidate division CSSED10-310 bacterium</name>
    <dbReference type="NCBI Taxonomy" id="2855610"/>
    <lineage>
        <taxon>Bacteria</taxon>
        <taxon>Bacteria division CSSED10-310</taxon>
    </lineage>
</organism>
<evidence type="ECO:0000313" key="5">
    <source>
        <dbReference type="EMBL" id="MFC1850806.1"/>
    </source>
</evidence>
<dbReference type="InterPro" id="IPR001775">
    <property type="entry name" value="GspD/PilQ"/>
</dbReference>
<evidence type="ECO:0000313" key="6">
    <source>
        <dbReference type="Proteomes" id="UP001594351"/>
    </source>
</evidence>
<dbReference type="InterPro" id="IPR050810">
    <property type="entry name" value="Bact_Secretion_Sys_Channel"/>
</dbReference>
<dbReference type="Pfam" id="PF04972">
    <property type="entry name" value="BON"/>
    <property type="match status" value="1"/>
</dbReference>
<protein>
    <submittedName>
        <fullName evidence="5">Pilus assembly protein N-terminal domain-containing protein</fullName>
    </submittedName>
</protein>
<sequence length="497" mass="55650">MNKSVSARFSLWLLFILLVSLLLINNALSMSKLTLVKGSNKPLSTDFDIGKIAIGDPGVCDFVVASTRREVILSPKSRGSTNLILWDNEGQKRDSIEIVVVENIRRLAEDLRQLFRDIEGVEIKQTESKIILGGNVFSETDFNYIKEAVQGTPELIQFRISLDPEALKLLAREIEKSVQRAEITVRVIKDMILLEGFVFNKFEYTRAEKIAKTYSPARIINALEIKDKKDGRAYREAKLIHFDVKFLEIADNDFSKFGINWSDSIVAYDETVLYQHHGDDPTTSWDESKTDIFGRTEGIITGILPSLDILVRDGGAKQIANPRLICKSGEKAREVVDGGLYPVIVITQLEIKIEYHEFGIIVELEPIVNEDQSVDTKIKVSLIQIGRLIEKAGVSVPLFDLDEVETHVLLKAKETLILGGLINKKKQQEMSGLPGLSKIPLLKYLFGSKEKTWVSTQLVIFVTPTVVSAGATEVDVDVKLRKGIKMSLSLEDVFSID</sequence>
<dbReference type="PANTHER" id="PTHR30332:SF17">
    <property type="entry name" value="TYPE IV PILIATION SYSTEM PROTEIN DR_0774-RELATED"/>
    <property type="match status" value="1"/>
</dbReference>
<evidence type="ECO:0000256" key="1">
    <source>
        <dbReference type="RuleBase" id="RU004003"/>
    </source>
</evidence>
<accession>A0ABV6YX73</accession>
<reference evidence="5 6" key="1">
    <citation type="submission" date="2024-09" db="EMBL/GenBank/DDBJ databases">
        <title>Laminarin stimulates single cell rates of sulfate reduction while oxygen inhibits transcriptomic activity in coastal marine sediment.</title>
        <authorList>
            <person name="Lindsay M."/>
            <person name="Orcutt B."/>
            <person name="Emerson D."/>
            <person name="Stepanauskas R."/>
            <person name="D'Angelo T."/>
        </authorList>
    </citation>
    <scope>NUCLEOTIDE SEQUENCE [LARGE SCALE GENOMIC DNA]</scope>
    <source>
        <strain evidence="5">SAG AM-311-K15</strain>
    </source>
</reference>